<keyword evidence="1" id="KW-0472">Membrane</keyword>
<dbReference type="Proteomes" id="UP000220158">
    <property type="component" value="Unassembled WGS sequence"/>
</dbReference>
<reference evidence="2 3" key="1">
    <citation type="submission" date="2015-04" db="EMBL/GenBank/DDBJ databases">
        <authorList>
            <consortium name="Pathogen Informatics"/>
        </authorList>
    </citation>
    <scope>NUCLEOTIDE SEQUENCE [LARGE SCALE GENOMIC DNA]</scope>
    <source>
        <strain evidence="2 3">SGS1</strain>
    </source>
</reference>
<feature type="transmembrane region" description="Helical" evidence="1">
    <location>
        <begin position="41"/>
        <end position="62"/>
    </location>
</feature>
<dbReference type="AlphaFoldDB" id="A0A1J1GK25"/>
<accession>A0A1J1GK25</accession>
<dbReference type="OMA" id="REWINLR"/>
<evidence type="ECO:0000313" key="3">
    <source>
        <dbReference type="Proteomes" id="UP000220158"/>
    </source>
</evidence>
<organism evidence="2 3">
    <name type="scientific">Plasmodium relictum</name>
    <dbReference type="NCBI Taxonomy" id="85471"/>
    <lineage>
        <taxon>Eukaryota</taxon>
        <taxon>Sar</taxon>
        <taxon>Alveolata</taxon>
        <taxon>Apicomplexa</taxon>
        <taxon>Aconoidasida</taxon>
        <taxon>Haemosporida</taxon>
        <taxon>Plasmodiidae</taxon>
        <taxon>Plasmodium</taxon>
        <taxon>Plasmodium (Haemamoeba)</taxon>
    </lineage>
</organism>
<gene>
    <name evidence="2" type="ORF">PRELSG_0012200</name>
</gene>
<evidence type="ECO:0000256" key="1">
    <source>
        <dbReference type="SAM" id="Phobius"/>
    </source>
</evidence>
<protein>
    <submittedName>
        <fullName evidence="2">Uncharacterized protein</fullName>
    </submittedName>
</protein>
<dbReference type="KEGG" id="prel:PRELSG_0012200"/>
<keyword evidence="1" id="KW-1133">Transmembrane helix</keyword>
<proteinExistence type="predicted"/>
<dbReference type="GeneID" id="39734039"/>
<sequence length="309" mass="36561">MRSYNISHSIPGTTLISRNIILNKRMDDLFRDSNNISKNRNCTYSILCRFIIVSIIFFLYIYPQYSYESQENVTMGLHFSEYHSRILIQQQIGNIKAVNRHNKRNFEQLMYKYAGESKIIIVGMIFGMKSELMHCPSLEEYPSSLKQPLWLMWSDYLNLRISYLEVQESHKFDELKRSENSYHLFLDIYGSLIREWINLRLELSKTFFFFLRYVYVLLKYAYIYENKTGDTINIKNLLFDGTLGIPGAKMITGDKSIVLSIKDLSNLKYNDMVRLNDSKIAEALNDLIESISIKDKSRNWTLLFREKNK</sequence>
<dbReference type="VEuPathDB" id="PlasmoDB:PRELSG_0012200"/>
<keyword evidence="1" id="KW-0812">Transmembrane</keyword>
<dbReference type="RefSeq" id="XP_028531089.1">
    <property type="nucleotide sequence ID" value="XM_028679959.1"/>
</dbReference>
<name>A0A1J1GK25_PLARL</name>
<keyword evidence="3" id="KW-1185">Reference proteome</keyword>
<evidence type="ECO:0000313" key="2">
    <source>
        <dbReference type="EMBL" id="CRG84427.1"/>
    </source>
</evidence>
<dbReference type="EMBL" id="CVMU01000114">
    <property type="protein sequence ID" value="CRG84427.1"/>
    <property type="molecule type" value="Genomic_DNA"/>
</dbReference>